<dbReference type="SUPFAM" id="SSF47954">
    <property type="entry name" value="Cyclin-like"/>
    <property type="match status" value="1"/>
</dbReference>
<accession>A0A162ZV71</accession>
<dbReference type="GO" id="GO:0019901">
    <property type="term" value="F:protein kinase binding"/>
    <property type="evidence" value="ECO:0007669"/>
    <property type="project" value="InterPro"/>
</dbReference>
<dbReference type="Proteomes" id="UP000076837">
    <property type="component" value="Unassembled WGS sequence"/>
</dbReference>
<feature type="compositionally biased region" description="Polar residues" evidence="1">
    <location>
        <begin position="416"/>
        <end position="427"/>
    </location>
</feature>
<feature type="compositionally biased region" description="Low complexity" evidence="1">
    <location>
        <begin position="1"/>
        <end position="21"/>
    </location>
</feature>
<gene>
    <name evidence="2" type="ORF">ST47_g8035</name>
</gene>
<dbReference type="PANTHER" id="PTHR42345">
    <property type="entry name" value="TPR_REGION DOMAIN-CONTAINING PROTEIN"/>
    <property type="match status" value="1"/>
</dbReference>
<feature type="compositionally biased region" description="Pro residues" evidence="1">
    <location>
        <begin position="151"/>
        <end position="163"/>
    </location>
</feature>
<evidence type="ECO:0000256" key="1">
    <source>
        <dbReference type="SAM" id="MobiDB-lite"/>
    </source>
</evidence>
<dbReference type="InterPro" id="IPR013922">
    <property type="entry name" value="Cyclin_PHO80-like"/>
</dbReference>
<dbReference type="Pfam" id="PF08613">
    <property type="entry name" value="Cyclin"/>
    <property type="match status" value="1"/>
</dbReference>
<dbReference type="AlphaFoldDB" id="A0A162ZV71"/>
<dbReference type="EMBL" id="JYNV01000267">
    <property type="protein sequence ID" value="KZM20825.1"/>
    <property type="molecule type" value="Genomic_DNA"/>
</dbReference>
<dbReference type="OrthoDB" id="6493944at2759"/>
<name>A0A162ZV71_DIDRA</name>
<feature type="region of interest" description="Disordered" evidence="1">
    <location>
        <begin position="407"/>
        <end position="428"/>
    </location>
</feature>
<feature type="compositionally biased region" description="Low complexity" evidence="1">
    <location>
        <begin position="138"/>
        <end position="150"/>
    </location>
</feature>
<dbReference type="InterPro" id="IPR036915">
    <property type="entry name" value="Cyclin-like_sf"/>
</dbReference>
<feature type="region of interest" description="Disordered" evidence="1">
    <location>
        <begin position="1122"/>
        <end position="1152"/>
    </location>
</feature>
<evidence type="ECO:0000313" key="3">
    <source>
        <dbReference type="Proteomes" id="UP000076837"/>
    </source>
</evidence>
<comment type="caution">
    <text evidence="2">The sequence shown here is derived from an EMBL/GenBank/DDBJ whole genome shotgun (WGS) entry which is preliminary data.</text>
</comment>
<feature type="region of interest" description="Disordered" evidence="1">
    <location>
        <begin position="495"/>
        <end position="573"/>
    </location>
</feature>
<organism evidence="2 3">
    <name type="scientific">Didymella rabiei</name>
    <name type="common">Chickpea ascochyta blight fungus</name>
    <name type="synonym">Mycosphaerella rabiei</name>
    <dbReference type="NCBI Taxonomy" id="5454"/>
    <lineage>
        <taxon>Eukaryota</taxon>
        <taxon>Fungi</taxon>
        <taxon>Dikarya</taxon>
        <taxon>Ascomycota</taxon>
        <taxon>Pezizomycotina</taxon>
        <taxon>Dothideomycetes</taxon>
        <taxon>Pleosporomycetidae</taxon>
        <taxon>Pleosporales</taxon>
        <taxon>Pleosporineae</taxon>
        <taxon>Didymellaceae</taxon>
        <taxon>Ascochyta</taxon>
    </lineage>
</organism>
<feature type="region of interest" description="Disordered" evidence="1">
    <location>
        <begin position="668"/>
        <end position="687"/>
    </location>
</feature>
<feature type="compositionally biased region" description="Low complexity" evidence="1">
    <location>
        <begin position="48"/>
        <end position="59"/>
    </location>
</feature>
<keyword evidence="3" id="KW-1185">Reference proteome</keyword>
<feature type="compositionally biased region" description="Basic residues" evidence="1">
    <location>
        <begin position="22"/>
        <end position="47"/>
    </location>
</feature>
<sequence length="1227" mass="136775">MLTSSSPTISAPSSPSTSFHAAHAHSHSHSHSHPHPHPHRSSYHASRRTSASSSSCAPSPRFTVSTQAPRRFDTPHTPKAVPLFSPSPQGTKRAYADAATQYSPAGFPPTYHLPPHSAAHQTAPASLTAPAIVDTRQPAGAASAATAATEPPAPSEPALPLDPEPATAQQHQLQHQHQQHQLHQHAQPQSARTPGEPPREEQQQQQQQQRVLPTDAAAASTNEVPSSPAKRLRPPEANVKVLPLKYETCDAKDLGVLISDMLMELVHLNDGYPLRDGQLTRFHSRAPPGISVRDYLLRLIVHATLSPPILLAMVFYVDKLCATYPAFTISSLTVHRFLITAATVAAKGLSDSFWTNTLYARVGGVSVRELALLELEFLRKLDWRIVPKPEVLVDYYKGLVERGHGYTMEKEPESAPPTSLQRVTSPTGVPHRCYTRPCYAQDMNSNVARWELGQQPHDARWANQYPEASHASLPYAFPEEPVSRLAEGFDQLSLKKVPRTRTSPVATRSKITRHGSHNGPIRPSSSGGEAGMPPSRPFASARRTGSYSQPTPLEEFRGSRPWPPRGHRQGDALDARQAEDWICAGASTFKGYGEAIQNAPAGYHRFYAVMDREHQSRTDRAPFQKDAYRDISLNLLGAAESQFPWLSLEQPCMAYAFGKSAGTSTLNHWVSKSGSQPAPSKRTSEATPRRMKLLQILDRLQRLEGGLGEDKPDEMQHYLYSSLIEDPARLHGRPFMSIEQQIQDLTDILLNPQWIDFSNPKHQVVAKWFDSPDQRKKQDFFHQLLLSVELYLRIHSQQHNHKHKRRLIPELHPTIAWDLAVAQRWLENMSITKTRTSTTQSTFSFKLKSKSRQREALRLFAATLKWPNMDEIEYVLDEQDPGEKALEDRSADAMSWFSGILLPGRTLPWLIMNSLIDCDRDTGDALKYLTHMQPASGFQYRANTYWSSCCIVGKVLGAARGVKQIAGWVGPCIYTPDLKRTECVKVKQYESPEPRLTEDDVVSMEERSNPLGPVDETYPVDDYETAMPDTEDVTDLIRIEKLGFMPAKEQPSSTRNLPGAPLVFDAAIHFACGGSSWPLRLKYDVSFIHAFPCHQGPHVLFYDFAYTAIKIDDGLVDVRDWGQQSGRARRPSPRSSPNKKKKKKKKKEAVEERVSAHEQVTRVLAIEALGVSDNEVFARAWCAHHGFSAVVANTKETCMACAIREAYAACVRVVILTEGGKERESDA</sequence>
<feature type="compositionally biased region" description="Basic residues" evidence="1">
    <location>
        <begin position="1127"/>
        <end position="1147"/>
    </location>
</feature>
<feature type="region of interest" description="Disordered" evidence="1">
    <location>
        <begin position="137"/>
        <end position="235"/>
    </location>
</feature>
<dbReference type="STRING" id="5454.A0A162ZV71"/>
<feature type="region of interest" description="Disordered" evidence="1">
    <location>
        <begin position="1"/>
        <end position="96"/>
    </location>
</feature>
<feature type="compositionally biased region" description="Low complexity" evidence="1">
    <location>
        <begin position="164"/>
        <end position="176"/>
    </location>
</feature>
<feature type="compositionally biased region" description="Polar residues" evidence="1">
    <location>
        <begin position="668"/>
        <end position="678"/>
    </location>
</feature>
<reference evidence="2 3" key="1">
    <citation type="journal article" date="2016" name="Sci. Rep.">
        <title>Draft genome sequencing and secretome analysis of fungal phytopathogen Ascochyta rabiei provides insight into the necrotrophic effector repertoire.</title>
        <authorList>
            <person name="Verma S."/>
            <person name="Gazara R.K."/>
            <person name="Nizam S."/>
            <person name="Parween S."/>
            <person name="Chattopadhyay D."/>
            <person name="Verma P.K."/>
        </authorList>
    </citation>
    <scope>NUCLEOTIDE SEQUENCE [LARGE SCALE GENOMIC DNA]</scope>
    <source>
        <strain evidence="2 3">ArDII</strain>
    </source>
</reference>
<dbReference type="PANTHER" id="PTHR42345:SF1">
    <property type="entry name" value="VTC DOMAIN-CONTAINING PROTEIN"/>
    <property type="match status" value="1"/>
</dbReference>
<evidence type="ECO:0000313" key="2">
    <source>
        <dbReference type="EMBL" id="KZM20825.1"/>
    </source>
</evidence>
<protein>
    <submittedName>
        <fullName evidence="2">Uncharacterized protein</fullName>
    </submittedName>
</protein>
<dbReference type="CDD" id="cd20558">
    <property type="entry name" value="CYCLIN_ScPCL7-like"/>
    <property type="match status" value="1"/>
</dbReference>
<dbReference type="Gene3D" id="1.10.472.10">
    <property type="entry name" value="Cyclin-like"/>
    <property type="match status" value="1"/>
</dbReference>
<proteinExistence type="predicted"/>